<dbReference type="RefSeq" id="XP_001420186.1">
    <property type="nucleotide sequence ID" value="XM_001420149.1"/>
</dbReference>
<gene>
    <name evidence="2" type="ORF">OSTLU_26237</name>
</gene>
<dbReference type="Proteomes" id="UP000001568">
    <property type="component" value="Chromosome 10"/>
</dbReference>
<dbReference type="HOGENOM" id="CLU_998872_0_0_1"/>
<feature type="compositionally biased region" description="Polar residues" evidence="1">
    <location>
        <begin position="58"/>
        <end position="67"/>
    </location>
</feature>
<dbReference type="Gramene" id="ABO98479">
    <property type="protein sequence ID" value="ABO98479"/>
    <property type="gene ID" value="OSTLU_26237"/>
</dbReference>
<name>A4S406_OSTLU</name>
<feature type="region of interest" description="Disordered" evidence="1">
    <location>
        <begin position="1"/>
        <end position="72"/>
    </location>
</feature>
<dbReference type="GeneID" id="5003971"/>
<proteinExistence type="predicted"/>
<accession>A4S406</accession>
<protein>
    <recommendedName>
        <fullName evidence="4">PLAC8 family protein</fullName>
    </recommendedName>
</protein>
<evidence type="ECO:0008006" key="4">
    <source>
        <dbReference type="Google" id="ProtNLM"/>
    </source>
</evidence>
<evidence type="ECO:0000313" key="3">
    <source>
        <dbReference type="Proteomes" id="UP000001568"/>
    </source>
</evidence>
<evidence type="ECO:0000313" key="2">
    <source>
        <dbReference type="EMBL" id="ABO98479.1"/>
    </source>
</evidence>
<dbReference type="EMBL" id="CP000590">
    <property type="protein sequence ID" value="ABO98479.1"/>
    <property type="molecule type" value="Genomic_DNA"/>
</dbReference>
<dbReference type="KEGG" id="olu:OSTLU_26237"/>
<reference evidence="2 3" key="1">
    <citation type="journal article" date="2007" name="Proc. Natl. Acad. Sci. U.S.A.">
        <title>The tiny eukaryote Ostreococcus provides genomic insights into the paradox of plankton speciation.</title>
        <authorList>
            <person name="Palenik B."/>
            <person name="Grimwood J."/>
            <person name="Aerts A."/>
            <person name="Rouze P."/>
            <person name="Salamov A."/>
            <person name="Putnam N."/>
            <person name="Dupont C."/>
            <person name="Jorgensen R."/>
            <person name="Derelle E."/>
            <person name="Rombauts S."/>
            <person name="Zhou K."/>
            <person name="Otillar R."/>
            <person name="Merchant S.S."/>
            <person name="Podell S."/>
            <person name="Gaasterland T."/>
            <person name="Napoli C."/>
            <person name="Gendler K."/>
            <person name="Manuell A."/>
            <person name="Tai V."/>
            <person name="Vallon O."/>
            <person name="Piganeau G."/>
            <person name="Jancek S."/>
            <person name="Heijde M."/>
            <person name="Jabbari K."/>
            <person name="Bowler C."/>
            <person name="Lohr M."/>
            <person name="Robbens S."/>
            <person name="Werner G."/>
            <person name="Dubchak I."/>
            <person name="Pazour G.J."/>
            <person name="Ren Q."/>
            <person name="Paulsen I."/>
            <person name="Delwiche C."/>
            <person name="Schmutz J."/>
            <person name="Rokhsar D."/>
            <person name="Van de Peer Y."/>
            <person name="Moreau H."/>
            <person name="Grigoriev I.V."/>
        </authorList>
    </citation>
    <scope>NUCLEOTIDE SEQUENCE [LARGE SCALE GENOMIC DNA]</scope>
    <source>
        <strain evidence="2 3">CCE9901</strain>
    </source>
</reference>
<dbReference type="AlphaFoldDB" id="A4S406"/>
<sequence length="279" mass="30234">MSGREGVLGEPPLIETLDEPPIGNEACPQTSANPDAVVLGGIPLDDETPAPGERAKTGTPSASSTHGRNVMHEDKTPFLNSNEQLSSAPMTQTMSAEREELTMDPIYAFYTTGDSIYSCCFAGCSHGDTVVAHDLLRESPASFDTPAGQEFQKTNDITCIRGCWKPALKITAFPLVAQIVHQVYPLTATSSLACINFHTALSCLSIASVAYLGGSHRKRMIEAHGLREPPCNLGCCALSPPFNPYCCWFWCVPCAAAQEHKAMKRMLRHRAIDVTHDRL</sequence>
<organism evidence="2 3">
    <name type="scientific">Ostreococcus lucimarinus (strain CCE9901)</name>
    <dbReference type="NCBI Taxonomy" id="436017"/>
    <lineage>
        <taxon>Eukaryota</taxon>
        <taxon>Viridiplantae</taxon>
        <taxon>Chlorophyta</taxon>
        <taxon>Mamiellophyceae</taxon>
        <taxon>Mamiellales</taxon>
        <taxon>Bathycoccaceae</taxon>
        <taxon>Ostreococcus</taxon>
    </lineage>
</organism>
<keyword evidence="3" id="KW-1185">Reference proteome</keyword>
<evidence type="ECO:0000256" key="1">
    <source>
        <dbReference type="SAM" id="MobiDB-lite"/>
    </source>
</evidence>